<gene>
    <name evidence="2" type="ORF">HINF_LOCUS19989</name>
    <name evidence="1" type="ORF">HINF_LOCUS4259</name>
</gene>
<dbReference type="EMBL" id="CAXDID020000053">
    <property type="protein sequence ID" value="CAL6006091.1"/>
    <property type="molecule type" value="Genomic_DNA"/>
</dbReference>
<sequence>MFSKPPQVLPNIFKKNKFGNGEISDIESALSYSSSYDECSNENNIQSEQRIQTQETQTQERWSESQEFQQIDNKYQLYIKIQGLNMQASQYYQQLLNLLECFAVSEQNIHNLKQDQQRQMLQLNMFK</sequence>
<evidence type="ECO:0000313" key="2">
    <source>
        <dbReference type="EMBL" id="CAL6006091.1"/>
    </source>
</evidence>
<evidence type="ECO:0000313" key="3">
    <source>
        <dbReference type="Proteomes" id="UP001642409"/>
    </source>
</evidence>
<protein>
    <submittedName>
        <fullName evidence="2">Hypothetical_protein</fullName>
    </submittedName>
</protein>
<evidence type="ECO:0000313" key="1">
    <source>
        <dbReference type="EMBL" id="CAI9916614.1"/>
    </source>
</evidence>
<dbReference type="EMBL" id="CATOUU010000108">
    <property type="protein sequence ID" value="CAI9916614.1"/>
    <property type="molecule type" value="Genomic_DNA"/>
</dbReference>
<keyword evidence="3" id="KW-1185">Reference proteome</keyword>
<reference evidence="1" key="1">
    <citation type="submission" date="2023-06" db="EMBL/GenBank/DDBJ databases">
        <authorList>
            <person name="Kurt Z."/>
        </authorList>
    </citation>
    <scope>NUCLEOTIDE SEQUENCE</scope>
</reference>
<proteinExistence type="predicted"/>
<dbReference type="AlphaFoldDB" id="A0AA86TEM8"/>
<accession>A0AA86TEM8</accession>
<organism evidence="1">
    <name type="scientific">Hexamita inflata</name>
    <dbReference type="NCBI Taxonomy" id="28002"/>
    <lineage>
        <taxon>Eukaryota</taxon>
        <taxon>Metamonada</taxon>
        <taxon>Diplomonadida</taxon>
        <taxon>Hexamitidae</taxon>
        <taxon>Hexamitinae</taxon>
        <taxon>Hexamita</taxon>
    </lineage>
</organism>
<name>A0AA86TEM8_9EUKA</name>
<comment type="caution">
    <text evidence="1">The sequence shown here is derived from an EMBL/GenBank/DDBJ whole genome shotgun (WGS) entry which is preliminary data.</text>
</comment>
<reference evidence="2 3" key="2">
    <citation type="submission" date="2024-07" db="EMBL/GenBank/DDBJ databases">
        <authorList>
            <person name="Akdeniz Z."/>
        </authorList>
    </citation>
    <scope>NUCLEOTIDE SEQUENCE [LARGE SCALE GENOMIC DNA]</scope>
</reference>
<dbReference type="Proteomes" id="UP001642409">
    <property type="component" value="Unassembled WGS sequence"/>
</dbReference>